<evidence type="ECO:0000313" key="4">
    <source>
        <dbReference type="Proteomes" id="UP000789572"/>
    </source>
</evidence>
<keyword evidence="1" id="KW-0863">Zinc-finger</keyword>
<protein>
    <submittedName>
        <fullName evidence="3">5919_t:CDS:1</fullName>
    </submittedName>
</protein>
<keyword evidence="4" id="KW-1185">Reference proteome</keyword>
<reference evidence="3" key="1">
    <citation type="submission" date="2021-06" db="EMBL/GenBank/DDBJ databases">
        <authorList>
            <person name="Kallberg Y."/>
            <person name="Tangrot J."/>
            <person name="Rosling A."/>
        </authorList>
    </citation>
    <scope>NUCLEOTIDE SEQUENCE</scope>
    <source>
        <strain evidence="3">IA702</strain>
    </source>
</reference>
<evidence type="ECO:0000259" key="2">
    <source>
        <dbReference type="PROSITE" id="PS50966"/>
    </source>
</evidence>
<name>A0A9N9E4X6_9GLOM</name>
<keyword evidence="1" id="KW-0862">Zinc</keyword>
<dbReference type="AlphaFoldDB" id="A0A9N9E4X6"/>
<evidence type="ECO:0000256" key="1">
    <source>
        <dbReference type="PROSITE-ProRule" id="PRU00325"/>
    </source>
</evidence>
<accession>A0A9N9E4X6</accession>
<sequence>QKNLVYLWGYLWINWYKKNWWNLFARASYSKALPLARTTMLVESHWRVLKHNYKRNCNRPRLDRLTQILTNELIPDQIDNWEKYCGNRTFPSWWGAFKQDWKTALEKEVNTDTTYYTDIERWICSCPAFVGSTYLLCKHLVERYTAENPNFFPQFVLTKRRHDYPLICFGSENVPSIEPANSPWNNFVEDSSTEFENELENSDELSLRDRNELIDFRKAEVEEDKKTFEALLEIVSDNVDNDPFYNIYKKLKQTLTSEAVACQEALRARRQQRTWNPPRRSKLAFWLR</sequence>
<comment type="caution">
    <text evidence="3">The sequence shown here is derived from an EMBL/GenBank/DDBJ whole genome shotgun (WGS) entry which is preliminary data.</text>
</comment>
<feature type="non-terminal residue" evidence="3">
    <location>
        <position position="1"/>
    </location>
</feature>
<evidence type="ECO:0000313" key="3">
    <source>
        <dbReference type="EMBL" id="CAG8662705.1"/>
    </source>
</evidence>
<gene>
    <name evidence="3" type="ORF">POCULU_LOCUS10539</name>
</gene>
<keyword evidence="1" id="KW-0479">Metal-binding</keyword>
<dbReference type="EMBL" id="CAJVPJ010005593">
    <property type="protein sequence ID" value="CAG8662705.1"/>
    <property type="molecule type" value="Genomic_DNA"/>
</dbReference>
<organism evidence="3 4">
    <name type="scientific">Paraglomus occultum</name>
    <dbReference type="NCBI Taxonomy" id="144539"/>
    <lineage>
        <taxon>Eukaryota</taxon>
        <taxon>Fungi</taxon>
        <taxon>Fungi incertae sedis</taxon>
        <taxon>Mucoromycota</taxon>
        <taxon>Glomeromycotina</taxon>
        <taxon>Glomeromycetes</taxon>
        <taxon>Paraglomerales</taxon>
        <taxon>Paraglomeraceae</taxon>
        <taxon>Paraglomus</taxon>
    </lineage>
</organism>
<proteinExistence type="predicted"/>
<dbReference type="InterPro" id="IPR007527">
    <property type="entry name" value="Znf_SWIM"/>
</dbReference>
<dbReference type="Proteomes" id="UP000789572">
    <property type="component" value="Unassembled WGS sequence"/>
</dbReference>
<dbReference type="GO" id="GO:0008270">
    <property type="term" value="F:zinc ion binding"/>
    <property type="evidence" value="ECO:0007669"/>
    <property type="project" value="UniProtKB-KW"/>
</dbReference>
<dbReference type="OrthoDB" id="2401469at2759"/>
<feature type="domain" description="SWIM-type" evidence="2">
    <location>
        <begin position="115"/>
        <end position="148"/>
    </location>
</feature>
<dbReference type="PROSITE" id="PS50966">
    <property type="entry name" value="ZF_SWIM"/>
    <property type="match status" value="1"/>
</dbReference>